<evidence type="ECO:0000256" key="2">
    <source>
        <dbReference type="ARBA" id="ARBA00023125"/>
    </source>
</evidence>
<sequence>MIFTTECDSHHIPDDDGALWMVKPATLRKSEVTRRNILAEASASLRRLGLERLSVASLMGSLNLTHGGFYAHFKSKDDLAAEAVTYAFDEISATMVKATEGRSPREALIAAIDQYASLESRNCVEKSCPSTSLANDAPRFPSLARERFAEGLERFPARIERLLREIGHEDPRRAARSAVSELLGAMIVARATLDTDSASDILLVSRDAVKKRLGLL</sequence>
<dbReference type="PROSITE" id="PS01081">
    <property type="entry name" value="HTH_TETR_1"/>
    <property type="match status" value="1"/>
</dbReference>
<name>A0AA43ZFD3_9HYPH</name>
<evidence type="ECO:0000313" key="6">
    <source>
        <dbReference type="EMBL" id="NHT76857.1"/>
    </source>
</evidence>
<comment type="caution">
    <text evidence="6">The sequence shown here is derived from an EMBL/GenBank/DDBJ whole genome shotgun (WGS) entry which is preliminary data.</text>
</comment>
<dbReference type="EMBL" id="JAANCM010000006">
    <property type="protein sequence ID" value="NHT76857.1"/>
    <property type="molecule type" value="Genomic_DNA"/>
</dbReference>
<keyword evidence="3" id="KW-0804">Transcription</keyword>
<dbReference type="Pfam" id="PF00440">
    <property type="entry name" value="TetR_N"/>
    <property type="match status" value="1"/>
</dbReference>
<dbReference type="InterPro" id="IPR023772">
    <property type="entry name" value="DNA-bd_HTH_TetR-type_CS"/>
</dbReference>
<evidence type="ECO:0000313" key="7">
    <source>
        <dbReference type="Proteomes" id="UP001155840"/>
    </source>
</evidence>
<evidence type="ECO:0000256" key="4">
    <source>
        <dbReference type="PROSITE-ProRule" id="PRU00335"/>
    </source>
</evidence>
<evidence type="ECO:0000259" key="5">
    <source>
        <dbReference type="PROSITE" id="PS50977"/>
    </source>
</evidence>
<dbReference type="GO" id="GO:0003677">
    <property type="term" value="F:DNA binding"/>
    <property type="evidence" value="ECO:0007669"/>
    <property type="project" value="UniProtKB-UniRule"/>
</dbReference>
<dbReference type="PANTHER" id="PTHR47506">
    <property type="entry name" value="TRANSCRIPTIONAL REGULATORY PROTEIN"/>
    <property type="match status" value="1"/>
</dbReference>
<reference evidence="6" key="1">
    <citation type="submission" date="2020-03" db="EMBL/GenBank/DDBJ databases">
        <title>Ferranicluibacter endophyticum gen. nov., sp. nov., a new genus isolated from Rubus ulmifolius Schott. stem.</title>
        <authorList>
            <person name="Roca-Couso R."/>
            <person name="Flores-Felix J.D."/>
            <person name="Igual J.M."/>
            <person name="Rivas R."/>
        </authorList>
    </citation>
    <scope>NUCLEOTIDE SEQUENCE</scope>
    <source>
        <strain evidence="6">CRRU44</strain>
    </source>
</reference>
<evidence type="ECO:0000256" key="3">
    <source>
        <dbReference type="ARBA" id="ARBA00023163"/>
    </source>
</evidence>
<accession>A0AA43ZFD3</accession>
<proteinExistence type="predicted"/>
<evidence type="ECO:0000256" key="1">
    <source>
        <dbReference type="ARBA" id="ARBA00023015"/>
    </source>
</evidence>
<keyword evidence="7" id="KW-1185">Reference proteome</keyword>
<dbReference type="InterPro" id="IPR001647">
    <property type="entry name" value="HTH_TetR"/>
</dbReference>
<dbReference type="PROSITE" id="PS50977">
    <property type="entry name" value="HTH_TETR_2"/>
    <property type="match status" value="1"/>
</dbReference>
<dbReference type="Gene3D" id="1.10.357.10">
    <property type="entry name" value="Tetracycline Repressor, domain 2"/>
    <property type="match status" value="1"/>
</dbReference>
<dbReference type="Proteomes" id="UP001155840">
    <property type="component" value="Unassembled WGS sequence"/>
</dbReference>
<organism evidence="6 7">
    <name type="scientific">Ferranicluibacter rubi</name>
    <dbReference type="NCBI Taxonomy" id="2715133"/>
    <lineage>
        <taxon>Bacteria</taxon>
        <taxon>Pseudomonadati</taxon>
        <taxon>Pseudomonadota</taxon>
        <taxon>Alphaproteobacteria</taxon>
        <taxon>Hyphomicrobiales</taxon>
        <taxon>Rhizobiaceae</taxon>
        <taxon>Ferranicluibacter</taxon>
    </lineage>
</organism>
<dbReference type="InterPro" id="IPR036271">
    <property type="entry name" value="Tet_transcr_reg_TetR-rel_C_sf"/>
</dbReference>
<dbReference type="SUPFAM" id="SSF46689">
    <property type="entry name" value="Homeodomain-like"/>
    <property type="match status" value="1"/>
</dbReference>
<dbReference type="SUPFAM" id="SSF48498">
    <property type="entry name" value="Tetracyclin repressor-like, C-terminal domain"/>
    <property type="match status" value="1"/>
</dbReference>
<dbReference type="PANTHER" id="PTHR47506:SF7">
    <property type="entry name" value="TRANSCRIPTIONAL REGULATORY PROTEIN"/>
    <property type="match status" value="1"/>
</dbReference>
<keyword evidence="2 4" id="KW-0238">DNA-binding</keyword>
<dbReference type="RefSeq" id="WP_167129770.1">
    <property type="nucleotide sequence ID" value="NZ_JAANCM010000006.1"/>
</dbReference>
<protein>
    <submittedName>
        <fullName evidence="6">TetR/AcrR family transcriptional regulator</fullName>
    </submittedName>
</protein>
<feature type="domain" description="HTH tetR-type" evidence="5">
    <location>
        <begin position="31"/>
        <end position="91"/>
    </location>
</feature>
<keyword evidence="1" id="KW-0805">Transcription regulation</keyword>
<feature type="DNA-binding region" description="H-T-H motif" evidence="4">
    <location>
        <begin position="54"/>
        <end position="73"/>
    </location>
</feature>
<dbReference type="InterPro" id="IPR009057">
    <property type="entry name" value="Homeodomain-like_sf"/>
</dbReference>
<dbReference type="Gene3D" id="1.10.10.60">
    <property type="entry name" value="Homeodomain-like"/>
    <property type="match status" value="1"/>
</dbReference>
<dbReference type="AlphaFoldDB" id="A0AA43ZFD3"/>
<gene>
    <name evidence="6" type="ORF">G8E10_14005</name>
</gene>